<keyword evidence="2" id="KW-1185">Reference proteome</keyword>
<comment type="caution">
    <text evidence="1">The sequence shown here is derived from an EMBL/GenBank/DDBJ whole genome shotgun (WGS) entry which is preliminary data.</text>
</comment>
<gene>
    <name evidence="1" type="ORF">H2198_007761</name>
</gene>
<organism evidence="1 2">
    <name type="scientific">Neophaeococcomyces mojaviensis</name>
    <dbReference type="NCBI Taxonomy" id="3383035"/>
    <lineage>
        <taxon>Eukaryota</taxon>
        <taxon>Fungi</taxon>
        <taxon>Dikarya</taxon>
        <taxon>Ascomycota</taxon>
        <taxon>Pezizomycotina</taxon>
        <taxon>Eurotiomycetes</taxon>
        <taxon>Chaetothyriomycetidae</taxon>
        <taxon>Chaetothyriales</taxon>
        <taxon>Chaetothyriales incertae sedis</taxon>
        <taxon>Neophaeococcomyces</taxon>
    </lineage>
</organism>
<evidence type="ECO:0000313" key="1">
    <source>
        <dbReference type="EMBL" id="KAJ9653014.1"/>
    </source>
</evidence>
<proteinExistence type="predicted"/>
<dbReference type="EMBL" id="JAPDRQ010000171">
    <property type="protein sequence ID" value="KAJ9653014.1"/>
    <property type="molecule type" value="Genomic_DNA"/>
</dbReference>
<evidence type="ECO:0000313" key="2">
    <source>
        <dbReference type="Proteomes" id="UP001172386"/>
    </source>
</evidence>
<accession>A0ACC2ZZJ6</accession>
<sequence>MDDLINTDFTSTVHRTEYPAISPTRPELNQAGKTVLVTGGATGIGKSIAQHFVLASAATVIIVGRRLDRLNDATAELKTEAKAAGSPSKIIARQCDVSKSSDIVALWNELANKNLTVDVLVLNAAKFTEPAPLLELGVDEVWSQFETNVKGPLVLTEHFLRQKTGGKKYIVNVTSAVIHATHHPMVIPRAAYALSKTAAALAMQMFAYQIPQEELQVVTFHPGTVYADGWAKMGVTKDMLPFDEADLPGAFAVWAASKEAVFLNGRIVWASWDVDELAKGDVRKRLEKDPDYLKVSVVGFSTSKRAQM</sequence>
<reference evidence="1" key="1">
    <citation type="submission" date="2022-10" db="EMBL/GenBank/DDBJ databases">
        <title>Culturing micro-colonial fungi from biological soil crusts in the Mojave desert and describing Neophaeococcomyces mojavensis, and introducing the new genera and species Taxawa tesnikishii.</title>
        <authorList>
            <person name="Kurbessoian T."/>
            <person name="Stajich J.E."/>
        </authorList>
    </citation>
    <scope>NUCLEOTIDE SEQUENCE</scope>
    <source>
        <strain evidence="1">JES_112</strain>
    </source>
</reference>
<name>A0ACC2ZZJ6_9EURO</name>
<dbReference type="Proteomes" id="UP001172386">
    <property type="component" value="Unassembled WGS sequence"/>
</dbReference>
<protein>
    <submittedName>
        <fullName evidence="1">Uncharacterized protein</fullName>
    </submittedName>
</protein>